<dbReference type="Gene3D" id="3.30.950.10">
    <property type="entry name" value="Methyltransferase, Cobalt-precorrin-4 Transmethylase, Domain 2"/>
    <property type="match status" value="1"/>
</dbReference>
<comment type="pathway">
    <text evidence="1">Porphyrin-containing compound metabolism; siroheme biosynthesis; sirohydrochlorin from precorrin-2: step 1/1.</text>
</comment>
<dbReference type="InterPro" id="IPR036291">
    <property type="entry name" value="NAD(P)-bd_dom_sf"/>
</dbReference>
<dbReference type="InterPro" id="IPR000878">
    <property type="entry name" value="4pyrrol_Mease"/>
</dbReference>
<name>A0A1J5RGN3_9ZZZZ</name>
<dbReference type="GO" id="GO:0009236">
    <property type="term" value="P:cobalamin biosynthetic process"/>
    <property type="evidence" value="ECO:0007669"/>
    <property type="project" value="UniProtKB-KW"/>
</dbReference>
<dbReference type="NCBIfam" id="NF004790">
    <property type="entry name" value="PRK06136.1"/>
    <property type="match status" value="1"/>
</dbReference>
<comment type="caution">
    <text evidence="14">The sequence shown here is derived from an EMBL/GenBank/DDBJ whole genome shotgun (WGS) entry which is preliminary data.</text>
</comment>
<keyword evidence="10" id="KW-0511">Multifunctional enzyme</keyword>
<accession>A0A1J5RGN3</accession>
<keyword evidence="8" id="KW-0456">Lyase</keyword>
<evidence type="ECO:0000256" key="5">
    <source>
        <dbReference type="ARBA" id="ARBA00022691"/>
    </source>
</evidence>
<keyword evidence="2" id="KW-0169">Cobalamin biosynthesis</keyword>
<organism evidence="14">
    <name type="scientific">mine drainage metagenome</name>
    <dbReference type="NCBI Taxonomy" id="410659"/>
    <lineage>
        <taxon>unclassified sequences</taxon>
        <taxon>metagenomes</taxon>
        <taxon>ecological metagenomes</taxon>
    </lineage>
</organism>
<dbReference type="NCBIfam" id="NF007922">
    <property type="entry name" value="PRK10637.1"/>
    <property type="match status" value="1"/>
</dbReference>
<gene>
    <name evidence="14" type="primary">cysG_13</name>
    <name evidence="14" type="ORF">GALL_293190</name>
</gene>
<dbReference type="CDD" id="cd11642">
    <property type="entry name" value="SUMT"/>
    <property type="match status" value="1"/>
</dbReference>
<dbReference type="AlphaFoldDB" id="A0A1J5RGN3"/>
<evidence type="ECO:0000256" key="9">
    <source>
        <dbReference type="ARBA" id="ARBA00023244"/>
    </source>
</evidence>
<dbReference type="PIRSF" id="PIRSF036426">
    <property type="entry name" value="Sirohaem_synth"/>
    <property type="match status" value="1"/>
</dbReference>
<evidence type="ECO:0000313" key="14">
    <source>
        <dbReference type="EMBL" id="OIQ88795.1"/>
    </source>
</evidence>
<dbReference type="InterPro" id="IPR012409">
    <property type="entry name" value="Sirohaem_synth"/>
</dbReference>
<dbReference type="UniPathway" id="UPA00262">
    <property type="reaction ID" value="UER00222"/>
</dbReference>
<evidence type="ECO:0000256" key="7">
    <source>
        <dbReference type="ARBA" id="ARBA00023027"/>
    </source>
</evidence>
<dbReference type="SUPFAM" id="SSF53790">
    <property type="entry name" value="Tetrapyrrole methylase"/>
    <property type="match status" value="1"/>
</dbReference>
<dbReference type="GO" id="GO:0019354">
    <property type="term" value="P:siroheme biosynthetic process"/>
    <property type="evidence" value="ECO:0007669"/>
    <property type="project" value="UniProtKB-UniPathway"/>
</dbReference>
<keyword evidence="9" id="KW-0627">Porphyrin biosynthesis</keyword>
<dbReference type="Pfam" id="PF00590">
    <property type="entry name" value="TP_methylase"/>
    <property type="match status" value="1"/>
</dbReference>
<dbReference type="InterPro" id="IPR014776">
    <property type="entry name" value="4pyrrole_Mease_sub2"/>
</dbReference>
<evidence type="ECO:0000256" key="8">
    <source>
        <dbReference type="ARBA" id="ARBA00023239"/>
    </source>
</evidence>
<dbReference type="PANTHER" id="PTHR45790:SF1">
    <property type="entry name" value="SIROHEME SYNTHASE"/>
    <property type="match status" value="1"/>
</dbReference>
<evidence type="ECO:0000256" key="1">
    <source>
        <dbReference type="ARBA" id="ARBA00005010"/>
    </source>
</evidence>
<dbReference type="NCBIfam" id="TIGR01470">
    <property type="entry name" value="cysG_Nterm"/>
    <property type="match status" value="1"/>
</dbReference>
<dbReference type="NCBIfam" id="TIGR01469">
    <property type="entry name" value="cobA_cysG_Cterm"/>
    <property type="match status" value="1"/>
</dbReference>
<sequence>MIEGEIMGQWQHPLLPLFVDFSGQPCLVVGAGKIAARKTTALIRAGAKVTVVAPESGPEMKELCLSHIVVWHARRYLEEDLSGQRLVVAATSDQTLNAVIAAAAKQQGLLVNVVDPGHQGNAIIPTVIDRSPIQIALFSGGASPALVRQLNRQLEAFIPQAYGRLATFAGTLRERVRQALSEAAQRHRFWREFMESPAAVQVLAGNEVAARNLTELHFSGGNIVVGNVYLIGAGPGDPEQLTLRALRLLQQADIVVHDRLVGSGVMALIPEDVERIDVGKVPGHHRYNQQEINQILIDQARLGKRVVRLKGGDPFIFGRGGEEVEALTAAAIPYQVVSGITAAVACAAIASIPLTHREWSHGCIFLPGQFCDHASEMDWSVFASAKQTLVFYMSVNNIEKICQCLLESGMAANMPAALVQQATLPQQRVSVATVGEWSKPPTFKIEPGILIIGDTVRLSPYFTTKTENIR</sequence>
<dbReference type="SUPFAM" id="SSF51735">
    <property type="entry name" value="NAD(P)-binding Rossmann-fold domains"/>
    <property type="match status" value="1"/>
</dbReference>
<dbReference type="EMBL" id="MLJW01000357">
    <property type="protein sequence ID" value="OIQ88795.1"/>
    <property type="molecule type" value="Genomic_DNA"/>
</dbReference>
<feature type="domain" description="Tetrapyrrole methylase" evidence="12">
    <location>
        <begin position="228"/>
        <end position="436"/>
    </location>
</feature>
<feature type="domain" description="Sirohaem synthase dimerisation" evidence="13">
    <location>
        <begin position="161"/>
        <end position="215"/>
    </location>
</feature>
<evidence type="ECO:0000256" key="2">
    <source>
        <dbReference type="ARBA" id="ARBA00022573"/>
    </source>
</evidence>
<keyword evidence="6" id="KW-0560">Oxidoreductase</keyword>
<evidence type="ECO:0000256" key="3">
    <source>
        <dbReference type="ARBA" id="ARBA00022603"/>
    </source>
</evidence>
<dbReference type="InterPro" id="IPR037115">
    <property type="entry name" value="Sirohaem_synt_dimer_dom_sf"/>
</dbReference>
<dbReference type="InterPro" id="IPR006367">
    <property type="entry name" value="Sirohaem_synthase_N"/>
</dbReference>
<dbReference type="InterPro" id="IPR035996">
    <property type="entry name" value="4pyrrol_Methylase_sf"/>
</dbReference>
<evidence type="ECO:0000256" key="11">
    <source>
        <dbReference type="ARBA" id="ARBA00047561"/>
    </source>
</evidence>
<dbReference type="InterPro" id="IPR006366">
    <property type="entry name" value="CobA/CysG_C"/>
</dbReference>
<dbReference type="Gene3D" id="1.10.8.210">
    <property type="entry name" value="Sirohaem synthase, dimerisation domain"/>
    <property type="match status" value="1"/>
</dbReference>
<dbReference type="InterPro" id="IPR019478">
    <property type="entry name" value="Sirohaem_synthase_dimer_dom"/>
</dbReference>
<dbReference type="GO" id="GO:0043115">
    <property type="term" value="F:precorrin-2 dehydrogenase activity"/>
    <property type="evidence" value="ECO:0007669"/>
    <property type="project" value="UniProtKB-EC"/>
</dbReference>
<dbReference type="Gene3D" id="3.40.50.720">
    <property type="entry name" value="NAD(P)-binding Rossmann-like Domain"/>
    <property type="match status" value="1"/>
</dbReference>
<dbReference type="Gene3D" id="3.40.1010.10">
    <property type="entry name" value="Cobalt-precorrin-4 Transmethylase, Domain 1"/>
    <property type="match status" value="1"/>
</dbReference>
<dbReference type="GO" id="GO:0004851">
    <property type="term" value="F:uroporphyrin-III C-methyltransferase activity"/>
    <property type="evidence" value="ECO:0007669"/>
    <property type="project" value="InterPro"/>
</dbReference>
<dbReference type="GO" id="GO:0051266">
    <property type="term" value="F:sirohydrochlorin ferrochelatase activity"/>
    <property type="evidence" value="ECO:0007669"/>
    <property type="project" value="InterPro"/>
</dbReference>
<proteinExistence type="predicted"/>
<dbReference type="FunFam" id="3.40.1010.10:FF:000001">
    <property type="entry name" value="Siroheme synthase"/>
    <property type="match status" value="1"/>
</dbReference>
<evidence type="ECO:0000256" key="10">
    <source>
        <dbReference type="ARBA" id="ARBA00023268"/>
    </source>
</evidence>
<keyword evidence="5" id="KW-0949">S-adenosyl-L-methionine</keyword>
<keyword evidence="7" id="KW-0520">NAD</keyword>
<dbReference type="Gene3D" id="3.30.160.110">
    <property type="entry name" value="Siroheme synthase, domain 2"/>
    <property type="match status" value="1"/>
</dbReference>
<dbReference type="Pfam" id="PF10414">
    <property type="entry name" value="CysG_dimeriser"/>
    <property type="match status" value="1"/>
</dbReference>
<protein>
    <submittedName>
        <fullName evidence="14">Siroheme synthase</fullName>
    </submittedName>
</protein>
<dbReference type="GO" id="GO:0051287">
    <property type="term" value="F:NAD binding"/>
    <property type="evidence" value="ECO:0007669"/>
    <property type="project" value="InterPro"/>
</dbReference>
<keyword evidence="4" id="KW-0808">Transferase</keyword>
<comment type="catalytic activity">
    <reaction evidence="11">
        <text>precorrin-2 + NAD(+) = sirohydrochlorin + NADH + 2 H(+)</text>
        <dbReference type="Rhea" id="RHEA:15613"/>
        <dbReference type="ChEBI" id="CHEBI:15378"/>
        <dbReference type="ChEBI" id="CHEBI:57540"/>
        <dbReference type="ChEBI" id="CHEBI:57945"/>
        <dbReference type="ChEBI" id="CHEBI:58351"/>
        <dbReference type="ChEBI" id="CHEBI:58827"/>
        <dbReference type="EC" id="1.3.1.76"/>
    </reaction>
</comment>
<dbReference type="InterPro" id="IPR014777">
    <property type="entry name" value="4pyrrole_Mease_sub1"/>
</dbReference>
<evidence type="ECO:0000256" key="6">
    <source>
        <dbReference type="ARBA" id="ARBA00023002"/>
    </source>
</evidence>
<dbReference type="InterPro" id="IPR050161">
    <property type="entry name" value="Siro_Cobalamin_biosynth"/>
</dbReference>
<evidence type="ECO:0000259" key="12">
    <source>
        <dbReference type="Pfam" id="PF00590"/>
    </source>
</evidence>
<dbReference type="PANTHER" id="PTHR45790">
    <property type="entry name" value="SIROHEME SYNTHASE-RELATED"/>
    <property type="match status" value="1"/>
</dbReference>
<evidence type="ECO:0000259" key="13">
    <source>
        <dbReference type="Pfam" id="PF10414"/>
    </source>
</evidence>
<dbReference type="SUPFAM" id="SSF75615">
    <property type="entry name" value="Siroheme synthase middle domains-like"/>
    <property type="match status" value="1"/>
</dbReference>
<reference evidence="14" key="1">
    <citation type="submission" date="2016-10" db="EMBL/GenBank/DDBJ databases">
        <title>Sequence of Gallionella enrichment culture.</title>
        <authorList>
            <person name="Poehlein A."/>
            <person name="Muehling M."/>
            <person name="Daniel R."/>
        </authorList>
    </citation>
    <scope>NUCLEOTIDE SEQUENCE</scope>
</reference>
<dbReference type="Pfam" id="PF13241">
    <property type="entry name" value="NAD_binding_7"/>
    <property type="match status" value="1"/>
</dbReference>
<keyword evidence="3" id="KW-0489">Methyltransferase</keyword>
<evidence type="ECO:0000256" key="4">
    <source>
        <dbReference type="ARBA" id="ARBA00022679"/>
    </source>
</evidence>
<dbReference type="GO" id="GO:0032259">
    <property type="term" value="P:methylation"/>
    <property type="evidence" value="ECO:0007669"/>
    <property type="project" value="UniProtKB-KW"/>
</dbReference>